<accession>Q4JLF1</accession>
<keyword evidence="2" id="KW-0964">Secreted</keyword>
<dbReference type="Gene3D" id="3.10.20.890">
    <property type="match status" value="3"/>
</dbReference>
<feature type="compositionally biased region" description="Basic and acidic residues" evidence="5">
    <location>
        <begin position="770"/>
        <end position="797"/>
    </location>
</feature>
<feature type="compositionally biased region" description="Low complexity" evidence="5">
    <location>
        <begin position="1544"/>
        <end position="1558"/>
    </location>
</feature>
<feature type="region of interest" description="Disordered" evidence="5">
    <location>
        <begin position="729"/>
        <end position="1098"/>
    </location>
</feature>
<dbReference type="InterPro" id="IPR047002">
    <property type="entry name" value="Tcp10_C_sf"/>
</dbReference>
<evidence type="ECO:0000256" key="5">
    <source>
        <dbReference type="SAM" id="MobiDB-lite"/>
    </source>
</evidence>
<feature type="compositionally biased region" description="Polar residues" evidence="5">
    <location>
        <begin position="1059"/>
        <end position="1073"/>
    </location>
</feature>
<dbReference type="Pfam" id="PF00746">
    <property type="entry name" value="Gram_pos_anchor"/>
    <property type="match status" value="1"/>
</dbReference>
<dbReference type="Pfam" id="PF18938">
    <property type="entry name" value="aRib"/>
    <property type="match status" value="3"/>
</dbReference>
<dbReference type="InterPro" id="IPR044024">
    <property type="entry name" value="aRib"/>
</dbReference>
<evidence type="ECO:0000259" key="6">
    <source>
        <dbReference type="PROSITE" id="PS50847"/>
    </source>
</evidence>
<dbReference type="PROSITE" id="PS50847">
    <property type="entry name" value="GRAM_POS_ANCHORING"/>
    <property type="match status" value="1"/>
</dbReference>
<keyword evidence="1" id="KW-0134">Cell wall</keyword>
<dbReference type="InterPro" id="IPR005877">
    <property type="entry name" value="YSIRK_signal_dom"/>
</dbReference>
<evidence type="ECO:0000256" key="4">
    <source>
        <dbReference type="ARBA" id="ARBA00023088"/>
    </source>
</evidence>
<dbReference type="NCBIfam" id="TIGR01167">
    <property type="entry name" value="LPXTG_anchor"/>
    <property type="match status" value="1"/>
</dbReference>
<feature type="compositionally biased region" description="Polar residues" evidence="5">
    <location>
        <begin position="1177"/>
        <end position="1186"/>
    </location>
</feature>
<proteinExistence type="predicted"/>
<dbReference type="Pfam" id="PF04650">
    <property type="entry name" value="YSIRK_signal"/>
    <property type="match status" value="1"/>
</dbReference>
<dbReference type="NCBIfam" id="TIGR01168">
    <property type="entry name" value="YSIRK_signal"/>
    <property type="match status" value="1"/>
</dbReference>
<feature type="region of interest" description="Disordered" evidence="5">
    <location>
        <begin position="80"/>
        <end position="131"/>
    </location>
</feature>
<feature type="compositionally biased region" description="Basic and acidic residues" evidence="5">
    <location>
        <begin position="940"/>
        <end position="967"/>
    </location>
</feature>
<dbReference type="EMBL" id="DQ074924">
    <property type="protein sequence ID" value="AAY86899.1"/>
    <property type="molecule type" value="Genomic_DNA"/>
</dbReference>
<gene>
    <name evidence="7" type="ORF">lr1694</name>
</gene>
<feature type="compositionally biased region" description="Low complexity" evidence="5">
    <location>
        <begin position="80"/>
        <end position="90"/>
    </location>
</feature>
<feature type="compositionally biased region" description="Basic and acidic residues" evidence="5">
    <location>
        <begin position="1308"/>
        <end position="1336"/>
    </location>
</feature>
<dbReference type="NCBIfam" id="TIGR02331">
    <property type="entry name" value="rib_alpha"/>
    <property type="match status" value="7"/>
</dbReference>
<feature type="region of interest" description="Disordered" evidence="5">
    <location>
        <begin position="1254"/>
        <end position="1382"/>
    </location>
</feature>
<name>Q4JLF1_LIMRT</name>
<evidence type="ECO:0000256" key="1">
    <source>
        <dbReference type="ARBA" id="ARBA00022512"/>
    </source>
</evidence>
<keyword evidence="4" id="KW-0572">Peptidoglycan-anchor</keyword>
<dbReference type="Gene3D" id="2.60.450.20">
    <property type="match status" value="1"/>
</dbReference>
<reference evidence="7" key="2">
    <citation type="journal article" date="2007" name="Appl. Environ. Microbiol.">
        <title>The early response to acid shock in Lactobacillus reuteri involves the ClpL chaperone and a putative cell wall-altering esterase.</title>
        <authorList>
            <person name="Wall T."/>
            <person name="Bath K."/>
            <person name="Britton R.A."/>
            <person name="Jonsson H."/>
            <person name="Versalovic J."/>
            <person name="Roos S."/>
        </authorList>
    </citation>
    <scope>NUCLEOTIDE SEQUENCE</scope>
    <source>
        <strain evidence="7">ATCC 55730</strain>
    </source>
</reference>
<feature type="region of interest" description="Disordered" evidence="5">
    <location>
        <begin position="1125"/>
        <end position="1186"/>
    </location>
</feature>
<feature type="compositionally biased region" description="Basic and acidic residues" evidence="5">
    <location>
        <begin position="855"/>
        <end position="882"/>
    </location>
</feature>
<dbReference type="InterPro" id="IPR059115">
    <property type="entry name" value="Rib"/>
</dbReference>
<evidence type="ECO:0000313" key="7">
    <source>
        <dbReference type="EMBL" id="AAY86899.1"/>
    </source>
</evidence>
<protein>
    <recommendedName>
        <fullName evidence="6">Gram-positive cocci surface proteins LPxTG domain-containing protein</fullName>
    </recommendedName>
</protein>
<feature type="compositionally biased region" description="Polar residues" evidence="5">
    <location>
        <begin position="91"/>
        <end position="131"/>
    </location>
</feature>
<dbReference type="InterPro" id="IPR019931">
    <property type="entry name" value="LPXTG_anchor"/>
</dbReference>
<feature type="region of interest" description="Disordered" evidence="5">
    <location>
        <begin position="1536"/>
        <end position="1572"/>
    </location>
</feature>
<evidence type="ECO:0000256" key="3">
    <source>
        <dbReference type="ARBA" id="ARBA00022729"/>
    </source>
</evidence>
<reference evidence="7" key="1">
    <citation type="journal article" date="2005" name="FEMS Microbiol. Lett.">
        <title>The cell surface of Lactobacillus reuteri ATCC 55730 highlighted by identification of 126 extracellular proteins from the genome sequence.</title>
        <authorList>
            <person name="Bath K."/>
            <person name="Roos S."/>
            <person name="Wall T."/>
            <person name="Jonsson H."/>
        </authorList>
    </citation>
    <scope>NUCLEOTIDE SEQUENCE</scope>
    <source>
        <strain evidence="7">ATCC 55730</strain>
    </source>
</reference>
<feature type="compositionally biased region" description="Basic and acidic residues" evidence="5">
    <location>
        <begin position="1154"/>
        <end position="1163"/>
    </location>
</feature>
<feature type="region of interest" description="Disordered" evidence="5">
    <location>
        <begin position="619"/>
        <end position="638"/>
    </location>
</feature>
<feature type="domain" description="Gram-positive cocci surface proteins LPxTG" evidence="6">
    <location>
        <begin position="1566"/>
        <end position="1600"/>
    </location>
</feature>
<organism evidence="7">
    <name type="scientific">Limosilactobacillus reuteri</name>
    <name type="common">Lactobacillus reuteri</name>
    <dbReference type="NCBI Taxonomy" id="1598"/>
    <lineage>
        <taxon>Bacteria</taxon>
        <taxon>Bacillati</taxon>
        <taxon>Bacillota</taxon>
        <taxon>Bacilli</taxon>
        <taxon>Lactobacillales</taxon>
        <taxon>Lactobacillaceae</taxon>
        <taxon>Limosilactobacillus</taxon>
    </lineage>
</organism>
<sequence>MNKEFQTLRKKQRFGLRKLNIGVASVLLGFTIFGYNLTSQAPVAHAATVATSAVSGASGGGVSGSGSAATASQATPATQVTVSAASQSSAPANSGNATSSPASQAGTVSANHTAIGTTPSSQTVSVNETTSSATQARTLMMNLASATQARTLMTNLAVINPDTAENTPNSGTDTKLPTTTQTYDKVKQPLLYDYLLHTATGTRDGQTWVDKTLAKGKGTILSPYYRSNTLDTIFGTTLKQGIITKNPDKYFFAAYVDFSEQYHRVILLARSQTPSDKSLYSYTIHTFTQNTSTTTTKPGDSNKEQYTGAGGSTYDLIFHNYGDSFTVKLNDFNGKWGMLPVFDEGLLDPTYGSNTLEQNDKAGQTEPISFWASAIPQETSTKVRYVDQATGKDIVQPMEISGFGYQGFKVKGDAPTVTGYKLVSKPKFLGLPYEDGTIAPYKVWQTYDLALSDSVVIKQTVIDTDGTVRATAYYKGSRIPSMSASKVLGRESYNDYMSFYARDGKSYAYTNRIGQVDGSYIYYYAKDSDPKGSDMRLHFIDVTGVNNSSYAPSDGPELDADKVQTIHGNIGENYNFTYTVPKGYDQVATSDVTGTYSKTHHDAYVYVKKQAENSDTDLINAKAGNTPDVPRGVESKQGDEAPAGIVVAKDKDDKDTTFPKGTKVTWETAPDVTNNGQATGKVTVTYPDKTTDTVDVTVNVVPSDADKNEVKAADGVTTNLNKVPAAKDSVTVTDPDKKPVTDFGANWTKEPDVSKPGKSTGTVEITYPDGSKETVEVPVTVRDENGKTQADKNDAKATDGLTTDLNKVPAAKDSVTVTDPDKKPVTDFGANWTKEPDVSKPGKSTGTVEITYPDGSKETVEVPVTVRDENGKTQADKNDAKATDGLTTDLNKVPAAKDSVTVTDPDKKPVTDFGANWTKEPDVSKPGKSTGTVEITYPDGSKETVEVPVTVRDENGKTQADKNDAKATDGLTTDLNKVPAAKDSVTVTDPDKKPVTDFGANWTKEPDVSKPGKSTGTVEITYPDGSKETVEVPVTGPDENGHTQADTNTPEAGKVTVNKGETPSAQSAISNNKELPEGTQYDWKEPIDTTTPGDKTGTVVVTYPDGSSEEVPGVTVHVNSDTDLINAKAGNTPDVPRGVEIKQGDEAPAGIVVAKDKDDKDTTFPEGTKVTWETAPDVTNNGQATGKVTVTYPDKTTDTVDVTVKVVPSDADKNEVKAADGVTTNLNKVPAAKDSVTVTDPDKKPVTDFEANWTKEPDVSKPGKSTGTVEITYPDGSKETVEVPVTVRDANGHTQADKNDPKTPGNKVKVDDPTKLTDGEKEDVVKAVEDANKDDNGNSTLPDGTKITVGDNGDVTVTYPDGSKDTIPGDKVVEGKTDADKTDVTVPGTKVEVGDPTKLTDGEKGQVEEAIKDANPNLPDGTKITVADDGTATILYPDGSYKVIDGQDLVTKPGQTTADQVTPVVPGDKVTVVDPNHLTDARKDQVKTNVEKANQNNFPAGTVVMVADDGTATITYPDGSVDQISAADLITKPMAAGQAGKGTGTTTTNGQGAPAGQGKADQAKTLPQTGNEQGSLLAASGLGMLLLGMLGLGGKRKKED</sequence>
<evidence type="ECO:0000256" key="2">
    <source>
        <dbReference type="ARBA" id="ARBA00022525"/>
    </source>
</evidence>
<dbReference type="InterPro" id="IPR012706">
    <property type="entry name" value="Rib_alpha_Esp_rpt"/>
</dbReference>
<dbReference type="Pfam" id="PF08428">
    <property type="entry name" value="Rib"/>
    <property type="match status" value="8"/>
</dbReference>
<keyword evidence="3" id="KW-0732">Signal</keyword>
<feature type="compositionally biased region" description="Basic and acidic residues" evidence="5">
    <location>
        <begin position="1362"/>
        <end position="1382"/>
    </location>
</feature>